<keyword evidence="2" id="KW-1185">Reference proteome</keyword>
<gene>
    <name evidence="1" type="ORF">EJF14_40297</name>
</gene>
<reference evidence="2" key="1">
    <citation type="journal article" date="2019" name="MBio">
        <title>Comparative genomics for the elucidation of multidrug resistance (MDR) in Candida lusitaniae.</title>
        <authorList>
            <person name="Kannan A."/>
            <person name="Asner S.A."/>
            <person name="Trachsel E."/>
            <person name="Kelly S."/>
            <person name="Parker J."/>
            <person name="Sanglard D."/>
        </authorList>
    </citation>
    <scope>NUCLEOTIDE SEQUENCE [LARGE SCALE GENOMIC DNA]</scope>
    <source>
        <strain evidence="2">P1</strain>
    </source>
</reference>
<sequence length="133" mass="15265">MPNPSFADAVFTSMFRLCQFDGVAYTPKCTDFGGRDVAGIFSTKPAGRPFVGEMHNRNVKTIKNVNNVRFSNGFVDRFHHYFFWSCFRLSVDWENHFDLCNSVIDVVRGDHVRGLRVCFETHRCTSTSEKLKA</sequence>
<protein>
    <submittedName>
        <fullName evidence="1">Uncharacterized protein</fullName>
    </submittedName>
</protein>
<evidence type="ECO:0000313" key="1">
    <source>
        <dbReference type="EMBL" id="QFZ28264.1"/>
    </source>
</evidence>
<evidence type="ECO:0000313" key="2">
    <source>
        <dbReference type="Proteomes" id="UP000326582"/>
    </source>
</evidence>
<dbReference type="EMBL" id="CP038487">
    <property type="protein sequence ID" value="QFZ28264.1"/>
    <property type="molecule type" value="Genomic_DNA"/>
</dbReference>
<accession>A0ACD0WL79</accession>
<organism evidence="1 2">
    <name type="scientific">Clavispora lusitaniae</name>
    <name type="common">Candida lusitaniae</name>
    <dbReference type="NCBI Taxonomy" id="36911"/>
    <lineage>
        <taxon>Eukaryota</taxon>
        <taxon>Fungi</taxon>
        <taxon>Dikarya</taxon>
        <taxon>Ascomycota</taxon>
        <taxon>Saccharomycotina</taxon>
        <taxon>Pichiomycetes</taxon>
        <taxon>Metschnikowiaceae</taxon>
        <taxon>Clavispora</taxon>
    </lineage>
</organism>
<proteinExistence type="predicted"/>
<name>A0ACD0WL79_CLALS</name>
<dbReference type="Proteomes" id="UP000326582">
    <property type="component" value="Chromosome 4"/>
</dbReference>